<dbReference type="Proteomes" id="UP001529235">
    <property type="component" value="Unassembled WGS sequence"/>
</dbReference>
<protein>
    <submittedName>
        <fullName evidence="1">Uncharacterized protein</fullName>
    </submittedName>
</protein>
<keyword evidence="2" id="KW-1185">Reference proteome</keyword>
<sequence length="75" mass="8499">MEECKKVLKIYDLEGYAIAGLITSAEYISCGKGKSKIVAKLANNETVCSECMENKFIELSKKVIEIYKTFRLLEK</sequence>
<evidence type="ECO:0000313" key="1">
    <source>
        <dbReference type="EMBL" id="MDK6028439.1"/>
    </source>
</evidence>
<evidence type="ECO:0000313" key="2">
    <source>
        <dbReference type="Proteomes" id="UP001529235"/>
    </source>
</evidence>
<proteinExistence type="predicted"/>
<dbReference type="EMBL" id="JASNVW010000002">
    <property type="protein sequence ID" value="MDK6028439.1"/>
    <property type="molecule type" value="Genomic_DNA"/>
</dbReference>
<accession>A0ABD4Z5F3</accession>
<dbReference type="AlphaFoldDB" id="A0ABD4Z5F3"/>
<comment type="caution">
    <text evidence="1">The sequence shown here is derived from an EMBL/GenBank/DDBJ whole genome shotgun (WGS) entry which is preliminary data.</text>
</comment>
<gene>
    <name evidence="1" type="ORF">QPL79_03590</name>
</gene>
<dbReference type="RefSeq" id="WP_285273425.1">
    <property type="nucleotide sequence ID" value="NZ_JASNVW010000002.1"/>
</dbReference>
<organism evidence="1 2">
    <name type="scientific">Ignisphaera cupida</name>
    <dbReference type="NCBI Taxonomy" id="3050454"/>
    <lineage>
        <taxon>Archaea</taxon>
        <taxon>Thermoproteota</taxon>
        <taxon>Thermoprotei</taxon>
        <taxon>Desulfurococcales</taxon>
        <taxon>Desulfurococcaceae</taxon>
        <taxon>Ignisphaera</taxon>
    </lineage>
</organism>
<reference evidence="1 2" key="1">
    <citation type="submission" date="2023-05" db="EMBL/GenBank/DDBJ databases">
        <title>A new hyperthermophilic archaea 'Ignisphaera cupida' sp. nov. and description of the family 'Ignisphaeraceae' fam. nov.</title>
        <authorList>
            <person name="Podosokorskaya O.A."/>
            <person name="Elcheninov A.G."/>
            <person name="Klukina A."/>
            <person name="Merkel A.Y."/>
        </authorList>
    </citation>
    <scope>NUCLEOTIDE SEQUENCE [LARGE SCALE GENOMIC DNA]</scope>
    <source>
        <strain evidence="1 2">4213-co</strain>
    </source>
</reference>
<name>A0ABD4Z5F3_9CREN</name>